<dbReference type="Proteomes" id="UP001046870">
    <property type="component" value="Chromosome 1"/>
</dbReference>
<dbReference type="InterPro" id="IPR036116">
    <property type="entry name" value="FN3_sf"/>
</dbReference>
<gene>
    <name evidence="11" type="ORF">MATL_G00010010</name>
</gene>
<keyword evidence="12" id="KW-1185">Reference proteome</keyword>
<dbReference type="PANTHER" id="PTHR23037:SF36">
    <property type="entry name" value="INTERLEUKIN 21 RECEPTOR, TANDEM DUPLICATE 1"/>
    <property type="match status" value="1"/>
</dbReference>
<evidence type="ECO:0000256" key="8">
    <source>
        <dbReference type="SAM" id="Phobius"/>
    </source>
</evidence>
<evidence type="ECO:0000256" key="9">
    <source>
        <dbReference type="SAM" id="SignalP"/>
    </source>
</evidence>
<evidence type="ECO:0000256" key="5">
    <source>
        <dbReference type="ARBA" id="ARBA00023136"/>
    </source>
</evidence>
<feature type="domain" description="Fibronectin type-III" evidence="10">
    <location>
        <begin position="121"/>
        <end position="228"/>
    </location>
</feature>
<organism evidence="11 12">
    <name type="scientific">Megalops atlanticus</name>
    <name type="common">Tarpon</name>
    <name type="synonym">Clupea gigantea</name>
    <dbReference type="NCBI Taxonomy" id="7932"/>
    <lineage>
        <taxon>Eukaryota</taxon>
        <taxon>Metazoa</taxon>
        <taxon>Chordata</taxon>
        <taxon>Craniata</taxon>
        <taxon>Vertebrata</taxon>
        <taxon>Euteleostomi</taxon>
        <taxon>Actinopterygii</taxon>
        <taxon>Neopterygii</taxon>
        <taxon>Teleostei</taxon>
        <taxon>Elopiformes</taxon>
        <taxon>Megalopidae</taxon>
        <taxon>Megalops</taxon>
    </lineage>
</organism>
<feature type="signal peptide" evidence="9">
    <location>
        <begin position="1"/>
        <end position="21"/>
    </location>
</feature>
<evidence type="ECO:0000256" key="1">
    <source>
        <dbReference type="ARBA" id="ARBA00004479"/>
    </source>
</evidence>
<dbReference type="SUPFAM" id="SSF49265">
    <property type="entry name" value="Fibronectin type III"/>
    <property type="match status" value="1"/>
</dbReference>
<evidence type="ECO:0000313" key="12">
    <source>
        <dbReference type="Proteomes" id="UP001046870"/>
    </source>
</evidence>
<dbReference type="EMBL" id="JAFDVH010000001">
    <property type="protein sequence ID" value="KAG7492006.1"/>
    <property type="molecule type" value="Genomic_DNA"/>
</dbReference>
<dbReference type="AlphaFoldDB" id="A0A9D3QHZ2"/>
<keyword evidence="6" id="KW-0675">Receptor</keyword>
<sequence>MRIQAAIISLVFCGLIQHTTCACSVSCTTDYISSLNCSCSGQAPAPSYHLEAECWYTDEDERFHASCEMVFPQRWCEIQLDTDEYPIGADSECTVRVKNTNGEWSVETNDLTNLTLYNHIKPQPPFNVTLTESDGTYNVSWKVVYTENENIYLHEDLIYRVRIRSKDKTEPEHLFEHENTRYLEIPTRIFQGGKQYMVDVQAKVNHNTYKDGVWSEWSPTAELTTRDDDVKEDYRLYFLLILIVLPCVLCFFRRSRFCLKKVQVYIPSPEFFFRPLYHAYEGDFKKWVGPTFTFSEADFLEKNMVVPVVKEKQLKSLEKLCEGEDSSSMTGMGGGLFHSSCKHICNQGLDTSAGHISIDTVTVSGEENADLGGSQDPYRSSCGDCFEYPAYSPGESTEGSEGERLLGAQGRREAVICGDRMSARVETSKDPSSPLGLHSLEWRLDGEYNELEQLSLDISEHSEDGYPPVVLDMDTIDSGFLESDCNSPVHSELDGKEQMEALALAEVQCCHTNYVKQWVATTSPLAMQDSTS</sequence>
<evidence type="ECO:0000256" key="6">
    <source>
        <dbReference type="ARBA" id="ARBA00023170"/>
    </source>
</evidence>
<keyword evidence="5 8" id="KW-0472">Membrane</keyword>
<dbReference type="GO" id="GO:0004896">
    <property type="term" value="F:cytokine receptor activity"/>
    <property type="evidence" value="ECO:0007669"/>
    <property type="project" value="TreeGrafter"/>
</dbReference>
<dbReference type="OrthoDB" id="8939865at2759"/>
<protein>
    <recommendedName>
        <fullName evidence="10">Fibronectin type-III domain-containing protein</fullName>
    </recommendedName>
</protein>
<keyword evidence="7" id="KW-0325">Glycoprotein</keyword>
<feature type="transmembrane region" description="Helical" evidence="8">
    <location>
        <begin position="234"/>
        <end position="252"/>
    </location>
</feature>
<keyword evidence="4 8" id="KW-1133">Transmembrane helix</keyword>
<dbReference type="PROSITE" id="PS50853">
    <property type="entry name" value="FN3"/>
    <property type="match status" value="1"/>
</dbReference>
<dbReference type="PANTHER" id="PTHR23037">
    <property type="entry name" value="CYTOKINE RECEPTOR"/>
    <property type="match status" value="1"/>
</dbReference>
<evidence type="ECO:0000256" key="7">
    <source>
        <dbReference type="ARBA" id="ARBA00023180"/>
    </source>
</evidence>
<evidence type="ECO:0000256" key="3">
    <source>
        <dbReference type="ARBA" id="ARBA00022729"/>
    </source>
</evidence>
<name>A0A9D3QHZ2_MEGAT</name>
<comment type="subcellular location">
    <subcellularLocation>
        <location evidence="1">Membrane</location>
        <topology evidence="1">Single-pass type I membrane protein</topology>
    </subcellularLocation>
</comment>
<dbReference type="InterPro" id="IPR013783">
    <property type="entry name" value="Ig-like_fold"/>
</dbReference>
<dbReference type="InterPro" id="IPR003961">
    <property type="entry name" value="FN3_dom"/>
</dbReference>
<proteinExistence type="predicted"/>
<feature type="chain" id="PRO_5039615827" description="Fibronectin type-III domain-containing protein" evidence="9">
    <location>
        <begin position="22"/>
        <end position="532"/>
    </location>
</feature>
<dbReference type="CDD" id="cd00063">
    <property type="entry name" value="FN3"/>
    <property type="match status" value="1"/>
</dbReference>
<evidence type="ECO:0000256" key="2">
    <source>
        <dbReference type="ARBA" id="ARBA00022692"/>
    </source>
</evidence>
<keyword evidence="3 9" id="KW-0732">Signal</keyword>
<dbReference type="Gene3D" id="2.60.40.10">
    <property type="entry name" value="Immunoglobulins"/>
    <property type="match status" value="1"/>
</dbReference>
<comment type="caution">
    <text evidence="11">The sequence shown here is derived from an EMBL/GenBank/DDBJ whole genome shotgun (WGS) entry which is preliminary data.</text>
</comment>
<dbReference type="GO" id="GO:0009897">
    <property type="term" value="C:external side of plasma membrane"/>
    <property type="evidence" value="ECO:0007669"/>
    <property type="project" value="TreeGrafter"/>
</dbReference>
<evidence type="ECO:0000313" key="11">
    <source>
        <dbReference type="EMBL" id="KAG7492006.1"/>
    </source>
</evidence>
<evidence type="ECO:0000256" key="4">
    <source>
        <dbReference type="ARBA" id="ARBA00022989"/>
    </source>
</evidence>
<reference evidence="11" key="1">
    <citation type="submission" date="2021-01" db="EMBL/GenBank/DDBJ databases">
        <authorList>
            <person name="Zahm M."/>
            <person name="Roques C."/>
            <person name="Cabau C."/>
            <person name="Klopp C."/>
            <person name="Donnadieu C."/>
            <person name="Jouanno E."/>
            <person name="Lampietro C."/>
            <person name="Louis A."/>
            <person name="Herpin A."/>
            <person name="Echchiki A."/>
            <person name="Berthelot C."/>
            <person name="Parey E."/>
            <person name="Roest-Crollius H."/>
            <person name="Braasch I."/>
            <person name="Postlethwait J."/>
            <person name="Bobe J."/>
            <person name="Montfort J."/>
            <person name="Bouchez O."/>
            <person name="Begum T."/>
            <person name="Mejri S."/>
            <person name="Adams A."/>
            <person name="Chen W.-J."/>
            <person name="Guiguen Y."/>
        </authorList>
    </citation>
    <scope>NUCLEOTIDE SEQUENCE</scope>
    <source>
        <strain evidence="11">YG-15Mar2019-1</strain>
        <tissue evidence="11">Brain</tissue>
    </source>
</reference>
<accession>A0A9D3QHZ2</accession>
<keyword evidence="2 8" id="KW-0812">Transmembrane</keyword>
<dbReference type="PROSITE" id="PS51257">
    <property type="entry name" value="PROKAR_LIPOPROTEIN"/>
    <property type="match status" value="1"/>
</dbReference>
<evidence type="ECO:0000259" key="10">
    <source>
        <dbReference type="PROSITE" id="PS50853"/>
    </source>
</evidence>